<organism evidence="1 2">
    <name type="scientific">Hyella patelloides LEGE 07179</name>
    <dbReference type="NCBI Taxonomy" id="945734"/>
    <lineage>
        <taxon>Bacteria</taxon>
        <taxon>Bacillati</taxon>
        <taxon>Cyanobacteriota</taxon>
        <taxon>Cyanophyceae</taxon>
        <taxon>Pleurocapsales</taxon>
        <taxon>Hyellaceae</taxon>
        <taxon>Hyella</taxon>
    </lineage>
</organism>
<accession>A0A563VZR4</accession>
<reference evidence="1 2" key="1">
    <citation type="submission" date="2019-01" db="EMBL/GenBank/DDBJ databases">
        <authorList>
            <person name="Brito A."/>
        </authorList>
    </citation>
    <scope>NUCLEOTIDE SEQUENCE [LARGE SCALE GENOMIC DNA]</scope>
    <source>
        <strain evidence="1">1</strain>
    </source>
</reference>
<sequence length="47" mass="5378">MKCKNNADSLFKVEKIPSDNQIRNLLDPVPAATIYPVYQKIYPPSRT</sequence>
<evidence type="ECO:0000313" key="2">
    <source>
        <dbReference type="Proteomes" id="UP000320055"/>
    </source>
</evidence>
<evidence type="ECO:0000313" key="1">
    <source>
        <dbReference type="EMBL" id="VEP16952.1"/>
    </source>
</evidence>
<dbReference type="AlphaFoldDB" id="A0A563VZR4"/>
<dbReference type="Proteomes" id="UP000320055">
    <property type="component" value="Unassembled WGS sequence"/>
</dbReference>
<name>A0A563VZR4_9CYAN</name>
<protein>
    <submittedName>
        <fullName evidence="1">Uncharacterized protein</fullName>
    </submittedName>
</protein>
<keyword evidence="2" id="KW-1185">Reference proteome</keyword>
<gene>
    <name evidence="1" type="ORF">H1P_5160001</name>
</gene>
<dbReference type="EMBL" id="CAACVJ010000464">
    <property type="protein sequence ID" value="VEP16952.1"/>
    <property type="molecule type" value="Genomic_DNA"/>
</dbReference>
<proteinExistence type="predicted"/>